<dbReference type="GO" id="GO:0006298">
    <property type="term" value="P:mismatch repair"/>
    <property type="evidence" value="ECO:0007669"/>
    <property type="project" value="TreeGrafter"/>
</dbReference>
<gene>
    <name evidence="13" type="primary">rnhB</name>
    <name evidence="17" type="ORF">Metus_0880</name>
</gene>
<evidence type="ECO:0000256" key="4">
    <source>
        <dbReference type="ARBA" id="ARBA00004496"/>
    </source>
</evidence>
<dbReference type="GO" id="GO:0043137">
    <property type="term" value="P:DNA replication, removal of RNA primer"/>
    <property type="evidence" value="ECO:0007669"/>
    <property type="project" value="TreeGrafter"/>
</dbReference>
<evidence type="ECO:0000313" key="18">
    <source>
        <dbReference type="Proteomes" id="UP000288215"/>
    </source>
</evidence>
<dbReference type="PROSITE" id="PS51975">
    <property type="entry name" value="RNASE_H_2"/>
    <property type="match status" value="1"/>
</dbReference>
<evidence type="ECO:0000256" key="12">
    <source>
        <dbReference type="ARBA" id="ARBA00022801"/>
    </source>
</evidence>
<evidence type="ECO:0000256" key="6">
    <source>
        <dbReference type="ARBA" id="ARBA00012180"/>
    </source>
</evidence>
<dbReference type="GO" id="GO:0005737">
    <property type="term" value="C:cytoplasm"/>
    <property type="evidence" value="ECO:0007669"/>
    <property type="project" value="UniProtKB-SubCell"/>
</dbReference>
<evidence type="ECO:0000256" key="14">
    <source>
        <dbReference type="PROSITE-ProRule" id="PRU01319"/>
    </source>
</evidence>
<comment type="function">
    <text evidence="3 13 15">Endonuclease that specifically degrades the RNA of RNA-DNA hybrids.</text>
</comment>
<evidence type="ECO:0000256" key="13">
    <source>
        <dbReference type="HAMAP-Rule" id="MF_00052"/>
    </source>
</evidence>
<feature type="domain" description="RNase H type-2" evidence="16">
    <location>
        <begin position="1"/>
        <end position="209"/>
    </location>
</feature>
<keyword evidence="9 13" id="KW-0540">Nuclease</keyword>
<dbReference type="GO" id="GO:0030145">
    <property type="term" value="F:manganese ion binding"/>
    <property type="evidence" value="ECO:0007669"/>
    <property type="project" value="UniProtKB-UniRule"/>
</dbReference>
<evidence type="ECO:0000256" key="9">
    <source>
        <dbReference type="ARBA" id="ARBA00022722"/>
    </source>
</evidence>
<feature type="binding site" evidence="13">
    <location>
        <position position="8"/>
    </location>
    <ligand>
        <name>a divalent metal cation</name>
        <dbReference type="ChEBI" id="CHEBI:60240"/>
    </ligand>
</feature>
<feature type="binding site" evidence="13">
    <location>
        <position position="7"/>
    </location>
    <ligand>
        <name>a divalent metal cation</name>
        <dbReference type="ChEBI" id="CHEBI:60240"/>
    </ligand>
</feature>
<dbReference type="InterPro" id="IPR004649">
    <property type="entry name" value="RNase_H2_suA"/>
</dbReference>
<proteinExistence type="inferred from homology"/>
<dbReference type="HAMAP" id="MF_00052_A">
    <property type="entry name" value="RNase_HII_A"/>
    <property type="match status" value="1"/>
</dbReference>
<dbReference type="InterPro" id="IPR001352">
    <property type="entry name" value="RNase_HII/HIII"/>
</dbReference>
<reference evidence="17 18" key="1">
    <citation type="submission" date="2018-12" db="EMBL/GenBank/DDBJ databases">
        <title>The complete genome of the methanogenic archaea of the candidate phylum Verstraetearchaeota, obtained from the metagenome of underground thermal water.</title>
        <authorList>
            <person name="Kadnikov V.V."/>
            <person name="Mardanov A.V."/>
            <person name="Beletsky A.V."/>
            <person name="Karnachuk O.V."/>
            <person name="Ravin N.V."/>
        </authorList>
    </citation>
    <scope>NUCLEOTIDE SEQUENCE [LARGE SCALE GENOMIC DNA]</scope>
    <source>
        <strain evidence="17">Ch88</strain>
    </source>
</reference>
<keyword evidence="8 13" id="KW-0963">Cytoplasm</keyword>
<evidence type="ECO:0000256" key="7">
    <source>
        <dbReference type="ARBA" id="ARBA00019179"/>
    </source>
</evidence>
<dbReference type="Proteomes" id="UP000288215">
    <property type="component" value="Unassembled WGS sequence"/>
</dbReference>
<comment type="caution">
    <text evidence="13 14">Lacks conserved residue(s) required for the propagation of feature annotation.</text>
</comment>
<dbReference type="NCBIfam" id="TIGR00729">
    <property type="entry name" value="ribonuclease HII"/>
    <property type="match status" value="1"/>
</dbReference>
<comment type="subcellular location">
    <subcellularLocation>
        <location evidence="4 13">Cytoplasm</location>
    </subcellularLocation>
</comment>
<protein>
    <recommendedName>
        <fullName evidence="7 13">Ribonuclease HII</fullName>
        <shortName evidence="13">RNase HII</shortName>
        <ecNumber evidence="6 13">3.1.26.4</ecNumber>
    </recommendedName>
</protein>
<accession>A0A444L5S3</accession>
<keyword evidence="11 13" id="KW-0255">Endonuclease</keyword>
<dbReference type="Gene3D" id="3.30.420.10">
    <property type="entry name" value="Ribonuclease H-like superfamily/Ribonuclease H"/>
    <property type="match status" value="1"/>
</dbReference>
<comment type="caution">
    <text evidence="17">The sequence shown here is derived from an EMBL/GenBank/DDBJ whole genome shotgun (WGS) entry which is preliminary data.</text>
</comment>
<evidence type="ECO:0000256" key="8">
    <source>
        <dbReference type="ARBA" id="ARBA00022490"/>
    </source>
</evidence>
<comment type="similarity">
    <text evidence="5 13 15">Belongs to the RNase HII family.</text>
</comment>
<dbReference type="Pfam" id="PF01351">
    <property type="entry name" value="RNase_HII"/>
    <property type="match status" value="1"/>
</dbReference>
<dbReference type="InterPro" id="IPR036397">
    <property type="entry name" value="RNaseH_sf"/>
</dbReference>
<evidence type="ECO:0000259" key="16">
    <source>
        <dbReference type="PROSITE" id="PS51975"/>
    </source>
</evidence>
<evidence type="ECO:0000256" key="15">
    <source>
        <dbReference type="RuleBase" id="RU003515"/>
    </source>
</evidence>
<dbReference type="GO" id="GO:0003723">
    <property type="term" value="F:RNA binding"/>
    <property type="evidence" value="ECO:0007669"/>
    <property type="project" value="UniProtKB-UniRule"/>
</dbReference>
<organism evidence="17 18">
    <name type="scientific">Methanosuratincola subterraneus</name>
    <dbReference type="NCBI Taxonomy" id="2593994"/>
    <lineage>
        <taxon>Archaea</taxon>
        <taxon>Thermoproteota</taxon>
        <taxon>Methanosuratincolia</taxon>
        <taxon>Candidatus Methanomethylicales</taxon>
        <taxon>Candidatus Methanomethylicaceae</taxon>
        <taxon>Candidatus Methanosuratincola (ex Vanwonterghem et al. 2016)</taxon>
    </lineage>
</organism>
<dbReference type="PANTHER" id="PTHR10954:SF23">
    <property type="entry name" value="RIBONUCLEASE"/>
    <property type="match status" value="1"/>
</dbReference>
<dbReference type="GO" id="GO:0004523">
    <property type="term" value="F:RNA-DNA hybrid ribonuclease activity"/>
    <property type="evidence" value="ECO:0007669"/>
    <property type="project" value="UniProtKB-UniRule"/>
</dbReference>
<comment type="catalytic activity">
    <reaction evidence="1 13 15">
        <text>Endonucleolytic cleavage to 5'-phosphomonoester.</text>
        <dbReference type="EC" id="3.1.26.4"/>
    </reaction>
</comment>
<keyword evidence="12 13" id="KW-0378">Hydrolase</keyword>
<dbReference type="EC" id="3.1.26.4" evidence="6 13"/>
<name>A0A444L5S3_METS7</name>
<dbReference type="InterPro" id="IPR020787">
    <property type="entry name" value="RNase_HII_arc"/>
</dbReference>
<evidence type="ECO:0000256" key="5">
    <source>
        <dbReference type="ARBA" id="ARBA00007383"/>
    </source>
</evidence>
<evidence type="ECO:0000256" key="10">
    <source>
        <dbReference type="ARBA" id="ARBA00022723"/>
    </source>
</evidence>
<comment type="cofactor">
    <cofactor evidence="13">
        <name>Mn(2+)</name>
        <dbReference type="ChEBI" id="CHEBI:29035"/>
    </cofactor>
    <cofactor evidence="13">
        <name>Mg(2+)</name>
        <dbReference type="ChEBI" id="CHEBI:18420"/>
    </cofactor>
    <text evidence="13">Manganese or magnesium. Binds 1 divalent metal ion per monomer in the absence of substrate. May bind a second metal ion after substrate binding.</text>
</comment>
<dbReference type="SUPFAM" id="SSF53098">
    <property type="entry name" value="Ribonuclease H-like"/>
    <property type="match status" value="1"/>
</dbReference>
<dbReference type="PANTHER" id="PTHR10954">
    <property type="entry name" value="RIBONUCLEASE H2 SUBUNIT A"/>
    <property type="match status" value="1"/>
</dbReference>
<dbReference type="GO" id="GO:0032299">
    <property type="term" value="C:ribonuclease H2 complex"/>
    <property type="evidence" value="ECO:0007669"/>
    <property type="project" value="TreeGrafter"/>
</dbReference>
<keyword evidence="10 13" id="KW-0479">Metal-binding</keyword>
<evidence type="ECO:0000256" key="2">
    <source>
        <dbReference type="ARBA" id="ARBA00001946"/>
    </source>
</evidence>
<dbReference type="CDD" id="cd07180">
    <property type="entry name" value="RNase_HII_archaea_like"/>
    <property type="match status" value="1"/>
</dbReference>
<dbReference type="AlphaFoldDB" id="A0A444L5S3"/>
<evidence type="ECO:0000256" key="1">
    <source>
        <dbReference type="ARBA" id="ARBA00000077"/>
    </source>
</evidence>
<evidence type="ECO:0000313" key="17">
    <source>
        <dbReference type="EMBL" id="RWX72906.1"/>
    </source>
</evidence>
<dbReference type="EMBL" id="RXGA01000003">
    <property type="protein sequence ID" value="RWX72906.1"/>
    <property type="molecule type" value="Genomic_DNA"/>
</dbReference>
<evidence type="ECO:0000256" key="3">
    <source>
        <dbReference type="ARBA" id="ARBA00004065"/>
    </source>
</evidence>
<sequence>MRVLGIDEAGRGPVIGPMVIAGVIFEAEIIPKLVSIGVKDSKKLTPRARERLLDKILAMAEGSYVRVISAAEIDEMRKTKNLNQIEAEEMAEMIRRSLPDEVHLGSVDVDERRFGMEIMRLSGIARGIRSVHHAEDRFPAVAAASIVAKTTRDRAISELRKEYGDFGSGYPSDPKTRAFVCRALAEKKCPPIIRASWKTVVGLKGLQLS</sequence>
<dbReference type="InterPro" id="IPR023160">
    <property type="entry name" value="RNase_HII_hlx-loop-hlx_cap_dom"/>
</dbReference>
<keyword evidence="13" id="KW-0464">Manganese</keyword>
<dbReference type="Gene3D" id="1.10.10.460">
    <property type="entry name" value="Ribonuclease hii. Domain 2"/>
    <property type="match status" value="1"/>
</dbReference>
<evidence type="ECO:0000256" key="11">
    <source>
        <dbReference type="ARBA" id="ARBA00022759"/>
    </source>
</evidence>
<comment type="cofactor">
    <cofactor evidence="2">
        <name>Mg(2+)</name>
        <dbReference type="ChEBI" id="CHEBI:18420"/>
    </cofactor>
</comment>
<dbReference type="InterPro" id="IPR012337">
    <property type="entry name" value="RNaseH-like_sf"/>
</dbReference>
<dbReference type="InterPro" id="IPR024567">
    <property type="entry name" value="RNase_HII/HIII_dom"/>
</dbReference>